<name>A0ABZ3H3B9_GEOAI</name>
<dbReference type="RefSeq" id="WP_193806519.1">
    <property type="nucleotide sequence ID" value="NZ_CP087714.1"/>
</dbReference>
<keyword evidence="2" id="KW-1185">Reference proteome</keyword>
<gene>
    <name evidence="1" type="ORF">LPQ35_01515</name>
</gene>
<sequence length="305" mass="35093">MKKAIVLGICLLVVLAVGAVSAEGIKKYNDSKHSKIQTLFKPIDAEARKYINENDILFSQDIDSFAGYIVKRYGENLDLIVDELENVVGKSLTKIDKEELKFLIVREHLSKILHEHNGIQNAYKQEVRLIPIDTYKDSTYTYMVFYAPLSSDIPYPIYYWIQVSPDVNGGSGTDDAGNSYNVNGNNSLYKVSVEYSSNYVKYTLHFYDEDHPDPTLDATYDAWRLIWYGRTEDVESFTVQDGVINFNDIWDNNKTYAEWWGQHGDITRNYTSSTKVYVSNVWNHAMDTLDKNLGMDKVWLYTGWG</sequence>
<evidence type="ECO:0000313" key="1">
    <source>
        <dbReference type="EMBL" id="XAT64070.1"/>
    </source>
</evidence>
<dbReference type="EMBL" id="CP087714">
    <property type="protein sequence ID" value="XAT64070.1"/>
    <property type="molecule type" value="Genomic_DNA"/>
</dbReference>
<proteinExistence type="predicted"/>
<organism evidence="1 2">
    <name type="scientific">Geoglobus acetivorans</name>
    <dbReference type="NCBI Taxonomy" id="565033"/>
    <lineage>
        <taxon>Archaea</taxon>
        <taxon>Methanobacteriati</taxon>
        <taxon>Methanobacteriota</taxon>
        <taxon>Archaeoglobi</taxon>
        <taxon>Archaeoglobales</taxon>
        <taxon>Archaeoglobaceae</taxon>
        <taxon>Geoglobus</taxon>
    </lineage>
</organism>
<protein>
    <submittedName>
        <fullName evidence="1">Uncharacterized protein</fullName>
    </submittedName>
</protein>
<accession>A0ABZ3H3B9</accession>
<evidence type="ECO:0000313" key="2">
    <source>
        <dbReference type="Proteomes" id="UP001492541"/>
    </source>
</evidence>
<dbReference type="Proteomes" id="UP001492541">
    <property type="component" value="Chromosome"/>
</dbReference>
<dbReference type="GeneID" id="90448322"/>
<reference evidence="1 2" key="1">
    <citation type="submission" date="2021-11" db="EMBL/GenBank/DDBJ databases">
        <title>Whole genome of Geoglobus acetivorans.</title>
        <authorList>
            <person name="Liu D."/>
        </authorList>
    </citation>
    <scope>NUCLEOTIDE SEQUENCE [LARGE SCALE GENOMIC DNA]</scope>
    <source>
        <strain evidence="1 2">SBH6</strain>
    </source>
</reference>